<evidence type="ECO:0000256" key="1">
    <source>
        <dbReference type="SAM" id="SignalP"/>
    </source>
</evidence>
<feature type="chain" id="PRO_5018024754" description="Ecp2 effector protein domain-containing protein" evidence="1">
    <location>
        <begin position="22"/>
        <end position="173"/>
    </location>
</feature>
<proteinExistence type="predicted"/>
<dbReference type="Proteomes" id="UP000275078">
    <property type="component" value="Unassembled WGS sequence"/>
</dbReference>
<sequence length="173" mass="19030">MIPLPLPALLALLGLFTLATARMHYNQEPRCESPAVGLPWNNMLSAKASDCLWALTTLPQPRGDDRNNQDPDILIEGTLHNHAHYGSCVIEVYDANLMAPFIGRRELIEAVQAVIYSCTNADGYVRGKKSLTPSEPGAAKSSSGMVRWESEVRVWPHVFPPGHFEHYTPPGGL</sequence>
<name>A0A3N4HEW7_ASCIM</name>
<dbReference type="AlphaFoldDB" id="A0A3N4HEW7"/>
<feature type="signal peptide" evidence="1">
    <location>
        <begin position="1"/>
        <end position="21"/>
    </location>
</feature>
<accession>A0A3N4HEW7</accession>
<evidence type="ECO:0008006" key="4">
    <source>
        <dbReference type="Google" id="ProtNLM"/>
    </source>
</evidence>
<gene>
    <name evidence="2" type="ORF">BJ508DRAFT_336549</name>
</gene>
<keyword evidence="1" id="KW-0732">Signal</keyword>
<organism evidence="2 3">
    <name type="scientific">Ascobolus immersus RN42</name>
    <dbReference type="NCBI Taxonomy" id="1160509"/>
    <lineage>
        <taxon>Eukaryota</taxon>
        <taxon>Fungi</taxon>
        <taxon>Dikarya</taxon>
        <taxon>Ascomycota</taxon>
        <taxon>Pezizomycotina</taxon>
        <taxon>Pezizomycetes</taxon>
        <taxon>Pezizales</taxon>
        <taxon>Ascobolaceae</taxon>
        <taxon>Ascobolus</taxon>
    </lineage>
</organism>
<protein>
    <recommendedName>
        <fullName evidence="4">Ecp2 effector protein domain-containing protein</fullName>
    </recommendedName>
</protein>
<evidence type="ECO:0000313" key="3">
    <source>
        <dbReference type="Proteomes" id="UP000275078"/>
    </source>
</evidence>
<evidence type="ECO:0000313" key="2">
    <source>
        <dbReference type="EMBL" id="RPA70971.1"/>
    </source>
</evidence>
<keyword evidence="3" id="KW-1185">Reference proteome</keyword>
<reference evidence="2 3" key="1">
    <citation type="journal article" date="2018" name="Nat. Ecol. Evol.">
        <title>Pezizomycetes genomes reveal the molecular basis of ectomycorrhizal truffle lifestyle.</title>
        <authorList>
            <person name="Murat C."/>
            <person name="Payen T."/>
            <person name="Noel B."/>
            <person name="Kuo A."/>
            <person name="Morin E."/>
            <person name="Chen J."/>
            <person name="Kohler A."/>
            <person name="Krizsan K."/>
            <person name="Balestrini R."/>
            <person name="Da Silva C."/>
            <person name="Montanini B."/>
            <person name="Hainaut M."/>
            <person name="Levati E."/>
            <person name="Barry K.W."/>
            <person name="Belfiori B."/>
            <person name="Cichocki N."/>
            <person name="Clum A."/>
            <person name="Dockter R.B."/>
            <person name="Fauchery L."/>
            <person name="Guy J."/>
            <person name="Iotti M."/>
            <person name="Le Tacon F."/>
            <person name="Lindquist E.A."/>
            <person name="Lipzen A."/>
            <person name="Malagnac F."/>
            <person name="Mello A."/>
            <person name="Molinier V."/>
            <person name="Miyauchi S."/>
            <person name="Poulain J."/>
            <person name="Riccioni C."/>
            <person name="Rubini A."/>
            <person name="Sitrit Y."/>
            <person name="Splivallo R."/>
            <person name="Traeger S."/>
            <person name="Wang M."/>
            <person name="Zifcakova L."/>
            <person name="Wipf D."/>
            <person name="Zambonelli A."/>
            <person name="Paolocci F."/>
            <person name="Nowrousian M."/>
            <person name="Ottonello S."/>
            <person name="Baldrian P."/>
            <person name="Spatafora J.W."/>
            <person name="Henrissat B."/>
            <person name="Nagy L.G."/>
            <person name="Aury J.M."/>
            <person name="Wincker P."/>
            <person name="Grigoriev I.V."/>
            <person name="Bonfante P."/>
            <person name="Martin F.M."/>
        </authorList>
    </citation>
    <scope>NUCLEOTIDE SEQUENCE [LARGE SCALE GENOMIC DNA]</scope>
    <source>
        <strain evidence="2 3">RN42</strain>
    </source>
</reference>
<dbReference type="EMBL" id="ML119998">
    <property type="protein sequence ID" value="RPA70971.1"/>
    <property type="molecule type" value="Genomic_DNA"/>
</dbReference>